<dbReference type="InterPro" id="IPR010930">
    <property type="entry name" value="Flg_bb/hook_C_dom"/>
</dbReference>
<reference evidence="10" key="1">
    <citation type="submission" date="2020-10" db="EMBL/GenBank/DDBJ databases">
        <title>Genome sequence of the unusual species of purple photosynthetic bacteria, Phaeovibrio sulfidiphilus DSM 23193, type strain.</title>
        <authorList>
            <person name="Kyndt J.A."/>
            <person name="Meyer T.E."/>
        </authorList>
    </citation>
    <scope>NUCLEOTIDE SEQUENCE</scope>
    <source>
        <strain evidence="10">DSM 23193</strain>
    </source>
</reference>
<comment type="subcellular location">
    <subcellularLocation>
        <location evidence="1 4">Bacterial flagellum basal body</location>
    </subcellularLocation>
</comment>
<dbReference type="NCBIfam" id="TIGR03506">
    <property type="entry name" value="FlgEFG_subfam"/>
    <property type="match status" value="2"/>
</dbReference>
<feature type="domain" description="Flagellar basal body rod protein N-terminal" evidence="7">
    <location>
        <begin position="11"/>
        <end position="38"/>
    </location>
</feature>
<dbReference type="InterPro" id="IPR037058">
    <property type="entry name" value="Falgellar_hook_FlgE_sf"/>
</dbReference>
<feature type="domain" description="Flagellar basal-body/hook protein C-terminal" evidence="8">
    <location>
        <begin position="789"/>
        <end position="832"/>
    </location>
</feature>
<dbReference type="RefSeq" id="WP_192532964.1">
    <property type="nucleotide sequence ID" value="NZ_JACZHT010000001.1"/>
</dbReference>
<dbReference type="EMBL" id="JACZHT010000001">
    <property type="protein sequence ID" value="MBE1236078.1"/>
    <property type="molecule type" value="Genomic_DNA"/>
</dbReference>
<dbReference type="GO" id="GO:0009425">
    <property type="term" value="C:bacterial-type flagellum basal body"/>
    <property type="evidence" value="ECO:0007669"/>
    <property type="project" value="UniProtKB-SubCell"/>
</dbReference>
<keyword evidence="11" id="KW-1185">Reference proteome</keyword>
<organism evidence="10 11">
    <name type="scientific">Phaeovibrio sulfidiphilus</name>
    <dbReference type="NCBI Taxonomy" id="1220600"/>
    <lineage>
        <taxon>Bacteria</taxon>
        <taxon>Pseudomonadati</taxon>
        <taxon>Pseudomonadota</taxon>
        <taxon>Alphaproteobacteria</taxon>
        <taxon>Rhodospirillales</taxon>
        <taxon>Rhodospirillaceae</taxon>
        <taxon>Phaeovibrio</taxon>
    </lineage>
</organism>
<dbReference type="GO" id="GO:0009424">
    <property type="term" value="C:bacterial-type flagellum hook"/>
    <property type="evidence" value="ECO:0007669"/>
    <property type="project" value="TreeGrafter"/>
</dbReference>
<dbReference type="PANTHER" id="PTHR30435">
    <property type="entry name" value="FLAGELLAR PROTEIN"/>
    <property type="match status" value="1"/>
</dbReference>
<evidence type="ECO:0000256" key="5">
    <source>
        <dbReference type="SAM" id="Coils"/>
    </source>
</evidence>
<dbReference type="Proteomes" id="UP000631034">
    <property type="component" value="Unassembled WGS sequence"/>
</dbReference>
<evidence type="ECO:0000256" key="6">
    <source>
        <dbReference type="SAM" id="MobiDB-lite"/>
    </source>
</evidence>
<dbReference type="InterPro" id="IPR020013">
    <property type="entry name" value="Flagellar_FlgE/F/G"/>
</dbReference>
<evidence type="ECO:0000256" key="1">
    <source>
        <dbReference type="ARBA" id="ARBA00004117"/>
    </source>
</evidence>
<evidence type="ECO:0000259" key="8">
    <source>
        <dbReference type="Pfam" id="PF06429"/>
    </source>
</evidence>
<keyword evidence="10" id="KW-0969">Cilium</keyword>
<comment type="function">
    <text evidence="4">A flexible structure which links the flagellar filament to the drive apparatus in the basal body.</text>
</comment>
<gene>
    <name evidence="10" type="ORF">IHV25_00185</name>
</gene>
<proteinExistence type="inferred from homology"/>
<accession>A0A8J7CBF1</accession>
<dbReference type="InterPro" id="IPR053967">
    <property type="entry name" value="LlgE_F_G-like_D1"/>
</dbReference>
<feature type="region of interest" description="Disordered" evidence="6">
    <location>
        <begin position="299"/>
        <end position="318"/>
    </location>
</feature>
<keyword evidence="10" id="KW-0282">Flagellum</keyword>
<dbReference type="InterPro" id="IPR037925">
    <property type="entry name" value="FlgE/F/G-like"/>
</dbReference>
<dbReference type="AlphaFoldDB" id="A0A8J7CBF1"/>
<dbReference type="Pfam" id="PF06429">
    <property type="entry name" value="Flg_bbr_C"/>
    <property type="match status" value="1"/>
</dbReference>
<evidence type="ECO:0000256" key="4">
    <source>
        <dbReference type="RuleBase" id="RU362116"/>
    </source>
</evidence>
<keyword evidence="10" id="KW-0966">Cell projection</keyword>
<name>A0A8J7CBF1_9PROT</name>
<keyword evidence="3 4" id="KW-0975">Bacterial flagellum</keyword>
<dbReference type="GO" id="GO:0071978">
    <property type="term" value="P:bacterial-type flagellum-dependent swarming motility"/>
    <property type="evidence" value="ECO:0007669"/>
    <property type="project" value="TreeGrafter"/>
</dbReference>
<dbReference type="PANTHER" id="PTHR30435:SF1">
    <property type="entry name" value="FLAGELLAR HOOK PROTEIN FLGE"/>
    <property type="match status" value="1"/>
</dbReference>
<comment type="caution">
    <text evidence="10">The sequence shown here is derived from an EMBL/GenBank/DDBJ whole genome shotgun (WGS) entry which is preliminary data.</text>
</comment>
<evidence type="ECO:0000256" key="2">
    <source>
        <dbReference type="ARBA" id="ARBA00009677"/>
    </source>
</evidence>
<sequence>MASLYGALFSGVSGLQAQTVAMGAIADNVTNINTVGYKSTDTQFQTLVTQQISRFNYTAGGVQARPRMMIENQGMLQATTNLNDVGIAGSGFFVVSPGPNTGTFLYTRAGSFQTDQNGYFVNAAGYYLQGWPLMTWDGDPSRETIKIGDDVYMRAYPTEEGVIRPILSNDMSPENLRPLNVGVLGSSAEATRNIKLSINLQGDAKVGVARRVNVPMYDSLGIGHSLSYNWTKVGSQRWDSFIDPPRGAYSIQQKSQLGKVYESSGRLDFTEKPAAGSDLKVTLNGNQWTLKFIDSASGGTANPLNQSEGDDPSDAGAPNVISIDVSSQQTLPAMIDKVARALHLATCYEARTKYKDSAAEVLAQGNVDTAQQGVTSADKALAKAKTELVIAIAATAYDASYDLTLTPADSGYNAVKKAAGDARAAAIAANPAYVAGYDLTLTPTDAGYDQAKKTAGDNVMAAVAATSVYDANYDLTLAPGAPGYDAAKKAAGDAVQPFQAAVTTAQKDLATAKTTLADAKAKLDKVKVTGSVKTVTGGKTVPATWVEAKTADQAVIMRNAFGVDMVVDTANTRNTAGKSAVLQVNPLKDDGSDVAPWTILALDLRDATIDTTALKPQDWRGAWINRNDQGKIVATNENAADYPCALWFDGSGNVMKIFGTDKEGDTDPTTNIDIAWANGSAAQSINQWLGNYGAKDGMQQLDSAFVEHYKTQDGKKFGNFQEIEISPEGIVIAKFDNGVRLPIFQIPLATFMNGNGLAAVTGNTFIDTSQSGLPTLREANSGLAGKTNQGTLEASTADIGTEFTNMITTQRAYSAATKIITTSDDMLNELVNIKR</sequence>
<evidence type="ECO:0000259" key="7">
    <source>
        <dbReference type="Pfam" id="PF00460"/>
    </source>
</evidence>
<feature type="domain" description="Flagellar hook protein FlgE/F/G-like D1" evidence="9">
    <location>
        <begin position="87"/>
        <end position="150"/>
    </location>
</feature>
<feature type="coiled-coil region" evidence="5">
    <location>
        <begin position="502"/>
        <end position="529"/>
    </location>
</feature>
<evidence type="ECO:0000256" key="3">
    <source>
        <dbReference type="ARBA" id="ARBA00023143"/>
    </source>
</evidence>
<dbReference type="Gene3D" id="2.60.98.20">
    <property type="entry name" value="Flagellar hook protein FlgE"/>
    <property type="match status" value="1"/>
</dbReference>
<keyword evidence="5" id="KW-0175">Coiled coil</keyword>
<dbReference type="InterPro" id="IPR001444">
    <property type="entry name" value="Flag_bb_rod_N"/>
</dbReference>
<evidence type="ECO:0000259" key="9">
    <source>
        <dbReference type="Pfam" id="PF22692"/>
    </source>
</evidence>
<dbReference type="Pfam" id="PF22692">
    <property type="entry name" value="LlgE_F_G_D1"/>
    <property type="match status" value="1"/>
</dbReference>
<dbReference type="Pfam" id="PF00460">
    <property type="entry name" value="Flg_bb_rod"/>
    <property type="match status" value="1"/>
</dbReference>
<evidence type="ECO:0000313" key="11">
    <source>
        <dbReference type="Proteomes" id="UP000631034"/>
    </source>
</evidence>
<protein>
    <recommendedName>
        <fullName evidence="4">Flagellar hook protein FlgE</fullName>
    </recommendedName>
</protein>
<dbReference type="GO" id="GO:0005829">
    <property type="term" value="C:cytosol"/>
    <property type="evidence" value="ECO:0007669"/>
    <property type="project" value="TreeGrafter"/>
</dbReference>
<dbReference type="SUPFAM" id="SSF117143">
    <property type="entry name" value="Flagellar hook protein flgE"/>
    <property type="match status" value="2"/>
</dbReference>
<evidence type="ECO:0000313" key="10">
    <source>
        <dbReference type="EMBL" id="MBE1236078.1"/>
    </source>
</evidence>
<comment type="similarity">
    <text evidence="2 4">Belongs to the flagella basal body rod proteins family.</text>
</comment>